<proteinExistence type="predicted"/>
<reference evidence="2" key="1">
    <citation type="journal article" date="2014" name="Genome Announc.">
        <title>De novo whole-genome sequence and genome annotation of Lichtheimia ramosa.</title>
        <authorList>
            <person name="Linde J."/>
            <person name="Schwartze V."/>
            <person name="Binder U."/>
            <person name="Lass-Florl C."/>
            <person name="Voigt K."/>
            <person name="Horn F."/>
        </authorList>
    </citation>
    <scope>NUCLEOTIDE SEQUENCE</scope>
    <source>
        <strain evidence="2">JMRC FSU:6197</strain>
    </source>
</reference>
<dbReference type="EMBL" id="LK023314">
    <property type="protein sequence ID" value="CDS04033.1"/>
    <property type="molecule type" value="Genomic_DNA"/>
</dbReference>
<organism evidence="2">
    <name type="scientific">Lichtheimia ramosa</name>
    <dbReference type="NCBI Taxonomy" id="688394"/>
    <lineage>
        <taxon>Eukaryota</taxon>
        <taxon>Fungi</taxon>
        <taxon>Fungi incertae sedis</taxon>
        <taxon>Mucoromycota</taxon>
        <taxon>Mucoromycotina</taxon>
        <taxon>Mucoromycetes</taxon>
        <taxon>Mucorales</taxon>
        <taxon>Lichtheimiaceae</taxon>
        <taxon>Lichtheimia</taxon>
    </lineage>
</organism>
<sequence length="133" mass="13788">MPFSLYGDLPEPSSDKSNTLKNSPTTTSGSSLSGLYASLPAPGASSSATATTAPTTSTTPSPTTSTTTPIQSTPETSHNAPTSSSAPTTGVKPAGIQGDYHTQSHICFSRLHCEIFHYEMDLMPTDILSMCAM</sequence>
<dbReference type="AlphaFoldDB" id="A0A077WCX4"/>
<evidence type="ECO:0000313" key="2">
    <source>
        <dbReference type="EMBL" id="CDS04033.1"/>
    </source>
</evidence>
<protein>
    <submittedName>
        <fullName evidence="2">Uncharacterized protein</fullName>
    </submittedName>
</protein>
<feature type="region of interest" description="Disordered" evidence="1">
    <location>
        <begin position="1"/>
        <end position="97"/>
    </location>
</feature>
<accession>A0A077WCX4</accession>
<feature type="compositionally biased region" description="Low complexity" evidence="1">
    <location>
        <begin position="23"/>
        <end position="77"/>
    </location>
</feature>
<gene>
    <name evidence="2" type="ORF">LRAMOSA06988</name>
</gene>
<name>A0A077WCX4_9FUNG</name>
<feature type="compositionally biased region" description="Polar residues" evidence="1">
    <location>
        <begin position="78"/>
        <end position="88"/>
    </location>
</feature>
<evidence type="ECO:0000256" key="1">
    <source>
        <dbReference type="SAM" id="MobiDB-lite"/>
    </source>
</evidence>